<evidence type="ECO:0000313" key="3">
    <source>
        <dbReference type="Proteomes" id="UP000288805"/>
    </source>
</evidence>
<protein>
    <submittedName>
        <fullName evidence="2">Uncharacterized protein</fullName>
    </submittedName>
</protein>
<evidence type="ECO:0000256" key="1">
    <source>
        <dbReference type="SAM" id="Phobius"/>
    </source>
</evidence>
<dbReference type="AlphaFoldDB" id="A0A438JPP1"/>
<reference evidence="2 3" key="1">
    <citation type="journal article" date="2018" name="PLoS Genet.">
        <title>Population sequencing reveals clonal diversity and ancestral inbreeding in the grapevine cultivar Chardonnay.</title>
        <authorList>
            <person name="Roach M.J."/>
            <person name="Johnson D.L."/>
            <person name="Bohlmann J."/>
            <person name="van Vuuren H.J."/>
            <person name="Jones S.J."/>
            <person name="Pretorius I.S."/>
            <person name="Schmidt S.A."/>
            <person name="Borneman A.R."/>
        </authorList>
    </citation>
    <scope>NUCLEOTIDE SEQUENCE [LARGE SCALE GENOMIC DNA]</scope>
    <source>
        <strain evidence="3">cv. Chardonnay</strain>
        <tissue evidence="2">Leaf</tissue>
    </source>
</reference>
<feature type="transmembrane region" description="Helical" evidence="1">
    <location>
        <begin position="12"/>
        <end position="39"/>
    </location>
</feature>
<name>A0A438JPP1_VITVI</name>
<comment type="caution">
    <text evidence="2">The sequence shown here is derived from an EMBL/GenBank/DDBJ whole genome shotgun (WGS) entry which is preliminary data.</text>
</comment>
<proteinExistence type="predicted"/>
<dbReference type="Proteomes" id="UP000288805">
    <property type="component" value="Unassembled WGS sequence"/>
</dbReference>
<keyword evidence="1" id="KW-0812">Transmembrane</keyword>
<accession>A0A438JPP1</accession>
<gene>
    <name evidence="2" type="ORF">CK203_013159</name>
</gene>
<keyword evidence="1" id="KW-0472">Membrane</keyword>
<organism evidence="2 3">
    <name type="scientific">Vitis vinifera</name>
    <name type="common">Grape</name>
    <dbReference type="NCBI Taxonomy" id="29760"/>
    <lineage>
        <taxon>Eukaryota</taxon>
        <taxon>Viridiplantae</taxon>
        <taxon>Streptophyta</taxon>
        <taxon>Embryophyta</taxon>
        <taxon>Tracheophyta</taxon>
        <taxon>Spermatophyta</taxon>
        <taxon>Magnoliopsida</taxon>
        <taxon>eudicotyledons</taxon>
        <taxon>Gunneridae</taxon>
        <taxon>Pentapetalae</taxon>
        <taxon>rosids</taxon>
        <taxon>Vitales</taxon>
        <taxon>Vitaceae</taxon>
        <taxon>Viteae</taxon>
        <taxon>Vitis</taxon>
    </lineage>
</organism>
<dbReference type="EMBL" id="QGNW01000032">
    <property type="protein sequence ID" value="RVX10929.1"/>
    <property type="molecule type" value="Genomic_DNA"/>
</dbReference>
<sequence>MPTATPIVVFPVVFSFIFFDGFCILCYCDSDLLFIFLVVRRLYQFCFGVNFVSVRSVSPGFRSYSAHLLQHVSARGVASTSAAGKGKKSGRLRECVDRTHSKKPIELLSKREFRERFCIPNGLAIHLMDGGPMPIKNEPFNATVFMVWESQPYVIPIISRLVPKFLVLDEHQVLKDLPFYEETWAENAKTRQDRLDQKEKKRQEETLRQALGISRLPSCSTSYIPAKKKPVLWPIEKALNLSLFASSLSLSSEVGAD</sequence>
<evidence type="ECO:0000313" key="2">
    <source>
        <dbReference type="EMBL" id="RVX10929.1"/>
    </source>
</evidence>
<keyword evidence="1" id="KW-1133">Transmembrane helix</keyword>